<dbReference type="PANTHER" id="PTHR32432">
    <property type="entry name" value="CELL DIVISION PROTEIN FTSA-RELATED"/>
    <property type="match status" value="1"/>
</dbReference>
<dbReference type="OrthoDB" id="1542at2"/>
<reference evidence="1 2" key="1">
    <citation type="submission" date="2018-10" db="EMBL/GenBank/DDBJ databases">
        <title>Phylogenomics of Brevibacillus.</title>
        <authorList>
            <person name="Dunlap C."/>
        </authorList>
    </citation>
    <scope>NUCLEOTIDE SEQUENCE [LARGE SCALE GENOMIC DNA]</scope>
    <source>
        <strain evidence="1 2">JCM 15716</strain>
    </source>
</reference>
<name>A0A3M8DSP1_9BACL</name>
<dbReference type="Pfam" id="PF06277">
    <property type="entry name" value="EutA"/>
    <property type="match status" value="1"/>
</dbReference>
<dbReference type="SUPFAM" id="SSF53067">
    <property type="entry name" value="Actin-like ATPase domain"/>
    <property type="match status" value="1"/>
</dbReference>
<dbReference type="PANTHER" id="PTHR32432:SF13">
    <property type="entry name" value="ETHANOLAMINE AMMONIA-LYASE REACTIVASE EUTA"/>
    <property type="match status" value="1"/>
</dbReference>
<dbReference type="RefSeq" id="WP_122917425.1">
    <property type="nucleotide sequence ID" value="NZ_RHHQ01000007.1"/>
</dbReference>
<gene>
    <name evidence="1" type="ORF">EDM56_08305</name>
</gene>
<accession>A0A3M8DSP1</accession>
<evidence type="ECO:0000313" key="2">
    <source>
        <dbReference type="Proteomes" id="UP000271031"/>
    </source>
</evidence>
<dbReference type="InterPro" id="IPR050696">
    <property type="entry name" value="FtsA/MreB"/>
</dbReference>
<proteinExistence type="predicted"/>
<sequence length="487" mass="52695">MEEQWITSVGIDLGTSTTKFIVSRLRLGRMSSTFSLPRFQIVERQLLYASPVYTTPLLDQTQIDAGQVFSLLQAEYRAAGITLADVGSGAVIITGETATKANAQQIVHKLAERAGDFVVATAGADLEGVLAGKGAGAETRSKEIRGVVANVDIGGGTANVAFFERGRVIATVTFHVGGRLIRLSEHGEIRYLSPHLKEWLALKGMAAAVGQTISFDELRGLTRALGESMLRYLAGDCETKEGRSLVFGRQLTAVPPIEEIMISGGVGQMMLQPPPKTMVETARHGDMGPLLAQTLKEELPLYSWRIAVPQQTVRATVIGAGMQATEISGSTVFLHPTLLPIKNVPVIKLDLEEKRYSLLTVESFRQLVEESMATASRLFEGKGPIAFALSGLPYCSYATLQLITEELANAFRRSFPDHPLFVVVCEHDMAKALGQSLSLRCKGKPNVICIDQVKVEHGDYIDLGEPISGTMIPVVIKTLAFADQEKG</sequence>
<protein>
    <submittedName>
        <fullName evidence="1">Ethanolamine utilization protein</fullName>
    </submittedName>
</protein>
<evidence type="ECO:0000313" key="1">
    <source>
        <dbReference type="EMBL" id="RNB90499.1"/>
    </source>
</evidence>
<dbReference type="EMBL" id="RHHQ01000007">
    <property type="protein sequence ID" value="RNB90499.1"/>
    <property type="molecule type" value="Genomic_DNA"/>
</dbReference>
<keyword evidence="2" id="KW-1185">Reference proteome</keyword>
<dbReference type="AlphaFoldDB" id="A0A3M8DSP1"/>
<dbReference type="InterPro" id="IPR043129">
    <property type="entry name" value="ATPase_NBD"/>
</dbReference>
<dbReference type="InterPro" id="IPR009377">
    <property type="entry name" value="EutA"/>
</dbReference>
<dbReference type="Proteomes" id="UP000271031">
    <property type="component" value="Unassembled WGS sequence"/>
</dbReference>
<comment type="caution">
    <text evidence="1">The sequence shown here is derived from an EMBL/GenBank/DDBJ whole genome shotgun (WGS) entry which is preliminary data.</text>
</comment>
<dbReference type="PIRSF" id="PIRSF012293">
    <property type="entry name" value="EutA"/>
    <property type="match status" value="1"/>
</dbReference>
<organism evidence="1 2">
    <name type="scientific">Brevibacillus fluminis</name>
    <dbReference type="NCBI Taxonomy" id="511487"/>
    <lineage>
        <taxon>Bacteria</taxon>
        <taxon>Bacillati</taxon>
        <taxon>Bacillota</taxon>
        <taxon>Bacilli</taxon>
        <taxon>Bacillales</taxon>
        <taxon>Paenibacillaceae</taxon>
        <taxon>Brevibacillus</taxon>
    </lineage>
</organism>